<evidence type="ECO:0000313" key="8">
    <source>
        <dbReference type="Proteomes" id="UP000199017"/>
    </source>
</evidence>
<dbReference type="SUPFAM" id="SSF52374">
    <property type="entry name" value="Nucleotidylyl transferase"/>
    <property type="match status" value="1"/>
</dbReference>
<keyword evidence="8" id="KW-1185">Reference proteome</keyword>
<sequence length="73" mass="8344">MEPTSIFMGRHFQERYDEEPQVAMVMPLLEGLDGVEKMSKSKKNYIGIDESPNEMYGKAMSIPDETQNKSKSL</sequence>
<evidence type="ECO:0000256" key="2">
    <source>
        <dbReference type="ARBA" id="ARBA00022741"/>
    </source>
</evidence>
<keyword evidence="3" id="KW-0067">ATP-binding</keyword>
<feature type="region of interest" description="Disordered" evidence="6">
    <location>
        <begin position="54"/>
        <end position="73"/>
    </location>
</feature>
<evidence type="ECO:0000256" key="3">
    <source>
        <dbReference type="ARBA" id="ARBA00022840"/>
    </source>
</evidence>
<organism evidence="7 8">
    <name type="scientific">Alteribacillus bidgolensis</name>
    <dbReference type="NCBI Taxonomy" id="930129"/>
    <lineage>
        <taxon>Bacteria</taxon>
        <taxon>Bacillati</taxon>
        <taxon>Bacillota</taxon>
        <taxon>Bacilli</taxon>
        <taxon>Bacillales</taxon>
        <taxon>Bacillaceae</taxon>
        <taxon>Alteribacillus</taxon>
    </lineage>
</organism>
<name>A0A1G8FRV6_9BACI</name>
<dbReference type="InterPro" id="IPR002305">
    <property type="entry name" value="aa-tRNA-synth_Ic"/>
</dbReference>
<evidence type="ECO:0000256" key="6">
    <source>
        <dbReference type="SAM" id="MobiDB-lite"/>
    </source>
</evidence>
<reference evidence="7 8" key="1">
    <citation type="submission" date="2016-10" db="EMBL/GenBank/DDBJ databases">
        <authorList>
            <person name="de Groot N.N."/>
        </authorList>
    </citation>
    <scope>NUCLEOTIDE SEQUENCE [LARGE SCALE GENOMIC DNA]</scope>
    <source>
        <strain evidence="8">P4B,CCM 7963,CECT 7998,DSM 25260,IBRC-M 10614,KCTC 13821</strain>
    </source>
</reference>
<keyword evidence="1" id="KW-0436">Ligase</keyword>
<dbReference type="Gene3D" id="1.10.240.10">
    <property type="entry name" value="Tyrosyl-Transfer RNA Synthetase"/>
    <property type="match status" value="1"/>
</dbReference>
<evidence type="ECO:0000256" key="4">
    <source>
        <dbReference type="ARBA" id="ARBA00022917"/>
    </source>
</evidence>
<evidence type="ECO:0000256" key="5">
    <source>
        <dbReference type="ARBA" id="ARBA00023146"/>
    </source>
</evidence>
<dbReference type="GO" id="GO:0006418">
    <property type="term" value="P:tRNA aminoacylation for protein translation"/>
    <property type="evidence" value="ECO:0007669"/>
    <property type="project" value="InterPro"/>
</dbReference>
<gene>
    <name evidence="7" type="ORF">SAMN05216352_10357</name>
</gene>
<keyword evidence="5 7" id="KW-0030">Aminoacyl-tRNA synthetase</keyword>
<proteinExistence type="predicted"/>
<evidence type="ECO:0000256" key="1">
    <source>
        <dbReference type="ARBA" id="ARBA00022598"/>
    </source>
</evidence>
<dbReference type="GO" id="GO:0005524">
    <property type="term" value="F:ATP binding"/>
    <property type="evidence" value="ECO:0007669"/>
    <property type="project" value="UniProtKB-KW"/>
</dbReference>
<dbReference type="Pfam" id="PF00579">
    <property type="entry name" value="tRNA-synt_1b"/>
    <property type="match status" value="1"/>
</dbReference>
<accession>A0A1G8FRV6</accession>
<dbReference type="AlphaFoldDB" id="A0A1G8FRV6"/>
<dbReference type="EMBL" id="FNDU01000003">
    <property type="protein sequence ID" value="SDH84821.1"/>
    <property type="molecule type" value="Genomic_DNA"/>
</dbReference>
<evidence type="ECO:0000313" key="7">
    <source>
        <dbReference type="EMBL" id="SDH84821.1"/>
    </source>
</evidence>
<keyword evidence="4" id="KW-0648">Protein biosynthesis</keyword>
<dbReference type="Proteomes" id="UP000199017">
    <property type="component" value="Unassembled WGS sequence"/>
</dbReference>
<protein>
    <submittedName>
        <fullName evidence="7">Tyrosyl-tRNA synthetase</fullName>
    </submittedName>
</protein>
<dbReference type="STRING" id="930129.SAMN05216352_10357"/>
<keyword evidence="2" id="KW-0547">Nucleotide-binding</keyword>
<dbReference type="GO" id="GO:0004812">
    <property type="term" value="F:aminoacyl-tRNA ligase activity"/>
    <property type="evidence" value="ECO:0007669"/>
    <property type="project" value="UniProtKB-KW"/>
</dbReference>